<dbReference type="EMBL" id="FNHL01000005">
    <property type="protein sequence ID" value="SDN11250.1"/>
    <property type="molecule type" value="Genomic_DNA"/>
</dbReference>
<accession>A0A1G9YQG8</accession>
<proteinExistence type="predicted"/>
<dbReference type="GO" id="GO:0016491">
    <property type="term" value="F:oxidoreductase activity"/>
    <property type="evidence" value="ECO:0007669"/>
    <property type="project" value="UniProtKB-KW"/>
</dbReference>
<dbReference type="PANTHER" id="PTHR13847">
    <property type="entry name" value="SARCOSINE DEHYDROGENASE-RELATED"/>
    <property type="match status" value="1"/>
</dbReference>
<evidence type="ECO:0000313" key="4">
    <source>
        <dbReference type="Proteomes" id="UP000199451"/>
    </source>
</evidence>
<sequence length="392" mass="42312">MPQVDSYDVVVIGAGSIGCSTADHLADDHDVLVLEKGELEESASANASAFISDWWFFLEGEYIPGVTAKIRDYFRELSATGGFEFYDQPFISLVDEEDINTPETRKMRENAEKIPGIEYFNADELAEAYPDVLNLEGFVGGIVDTEAGYVKPRPYLRAMKERAERRGAEFEFGTEVTGIETEAGSVAGVTTDTGDLVQCDSVVVAAGTHTESVVAEFTDLPVRPFVICAAAVRGDPSFSGSVPTTSGRGTLIGPNADGDLLVGDEYWIEDLDSIPRDFPEEAQEKVGKLLPQLFTGFDGGLEYVDGGEHHCPEGITITPDQVPVIDEVGDVDGLVVADGSRGAVSLAPVIAVAVQSILTGTETEFSLDRFAIDRFDLEDPEYDLPMITEPRS</sequence>
<protein>
    <submittedName>
        <fullName evidence="3">Glycine/D-amino acid oxidase</fullName>
    </submittedName>
</protein>
<dbReference type="Gene3D" id="3.50.50.60">
    <property type="entry name" value="FAD/NAD(P)-binding domain"/>
    <property type="match status" value="1"/>
</dbReference>
<dbReference type="Proteomes" id="UP000199451">
    <property type="component" value="Unassembled WGS sequence"/>
</dbReference>
<reference evidence="4" key="1">
    <citation type="submission" date="2016-10" db="EMBL/GenBank/DDBJ databases">
        <authorList>
            <person name="Varghese N."/>
            <person name="Submissions S."/>
        </authorList>
    </citation>
    <scope>NUCLEOTIDE SEQUENCE [LARGE SCALE GENOMIC DNA]</scope>
    <source>
        <strain evidence="4">CGMCC 1.10119</strain>
    </source>
</reference>
<dbReference type="AlphaFoldDB" id="A0A1G9YQG8"/>
<name>A0A1G9YQG8_9EURY</name>
<dbReference type="InterPro" id="IPR006076">
    <property type="entry name" value="FAD-dep_OxRdtase"/>
</dbReference>
<keyword evidence="1" id="KW-0560">Oxidoreductase</keyword>
<dbReference type="OrthoDB" id="168391at2157"/>
<dbReference type="PANTHER" id="PTHR13847:SF287">
    <property type="entry name" value="FAD-DEPENDENT OXIDOREDUCTASE DOMAIN-CONTAINING PROTEIN 1"/>
    <property type="match status" value="1"/>
</dbReference>
<evidence type="ECO:0000313" key="3">
    <source>
        <dbReference type="EMBL" id="SDN11250.1"/>
    </source>
</evidence>
<dbReference type="GO" id="GO:0005737">
    <property type="term" value="C:cytoplasm"/>
    <property type="evidence" value="ECO:0007669"/>
    <property type="project" value="TreeGrafter"/>
</dbReference>
<dbReference type="SUPFAM" id="SSF51905">
    <property type="entry name" value="FAD/NAD(P)-binding domain"/>
    <property type="match status" value="1"/>
</dbReference>
<evidence type="ECO:0000256" key="1">
    <source>
        <dbReference type="ARBA" id="ARBA00023002"/>
    </source>
</evidence>
<feature type="domain" description="FAD dependent oxidoreductase" evidence="2">
    <location>
        <begin position="8"/>
        <end position="352"/>
    </location>
</feature>
<keyword evidence="4" id="KW-1185">Reference proteome</keyword>
<dbReference type="Pfam" id="PF01266">
    <property type="entry name" value="DAO"/>
    <property type="match status" value="1"/>
</dbReference>
<dbReference type="InterPro" id="IPR036188">
    <property type="entry name" value="FAD/NAD-bd_sf"/>
</dbReference>
<organism evidence="3 4">
    <name type="scientific">Halogranum gelatinilyticum</name>
    <dbReference type="NCBI Taxonomy" id="660521"/>
    <lineage>
        <taxon>Archaea</taxon>
        <taxon>Methanobacteriati</taxon>
        <taxon>Methanobacteriota</taxon>
        <taxon>Stenosarchaea group</taxon>
        <taxon>Halobacteria</taxon>
        <taxon>Halobacteriales</taxon>
        <taxon>Haloferacaceae</taxon>
    </lineage>
</organism>
<dbReference type="STRING" id="660521.SAMN04487949_3411"/>
<gene>
    <name evidence="3" type="ORF">SAMN04487949_3411</name>
</gene>
<evidence type="ECO:0000259" key="2">
    <source>
        <dbReference type="Pfam" id="PF01266"/>
    </source>
</evidence>
<dbReference type="Gene3D" id="3.30.9.10">
    <property type="entry name" value="D-Amino Acid Oxidase, subunit A, domain 2"/>
    <property type="match status" value="1"/>
</dbReference>